<dbReference type="Pfam" id="PF06108">
    <property type="entry name" value="DUF952"/>
    <property type="match status" value="1"/>
</dbReference>
<keyword evidence="2" id="KW-1185">Reference proteome</keyword>
<dbReference type="RefSeq" id="XP_012180418.1">
    <property type="nucleotide sequence ID" value="XM_012325028.1"/>
</dbReference>
<dbReference type="InParanoid" id="J4GNC2"/>
<dbReference type="EMBL" id="HE797020">
    <property type="protein sequence ID" value="CCM01135.1"/>
    <property type="molecule type" value="Genomic_DNA"/>
</dbReference>
<evidence type="ECO:0000313" key="1">
    <source>
        <dbReference type="EMBL" id="CCM01135.1"/>
    </source>
</evidence>
<dbReference type="SUPFAM" id="SSF56399">
    <property type="entry name" value="ADP-ribosylation"/>
    <property type="match status" value="1"/>
</dbReference>
<proteinExistence type="predicted"/>
<accession>J4GNC2</accession>
<organism evidence="1 2">
    <name type="scientific">Fibroporia radiculosa</name>
    <dbReference type="NCBI Taxonomy" id="599839"/>
    <lineage>
        <taxon>Eukaryota</taxon>
        <taxon>Fungi</taxon>
        <taxon>Dikarya</taxon>
        <taxon>Basidiomycota</taxon>
        <taxon>Agaricomycotina</taxon>
        <taxon>Agaricomycetes</taxon>
        <taxon>Polyporales</taxon>
        <taxon>Fibroporiaceae</taxon>
        <taxon>Fibroporia</taxon>
    </lineage>
</organism>
<dbReference type="PANTHER" id="PTHR34129:SF1">
    <property type="entry name" value="DUF952 DOMAIN-CONTAINING PROTEIN"/>
    <property type="match status" value="1"/>
</dbReference>
<dbReference type="PANTHER" id="PTHR34129">
    <property type="entry name" value="BLR1139 PROTEIN"/>
    <property type="match status" value="1"/>
</dbReference>
<protein>
    <recommendedName>
        <fullName evidence="3">DUF952 domain-containing protein</fullName>
    </recommendedName>
</protein>
<dbReference type="HOGENOM" id="CLU_129452_2_0_1"/>
<dbReference type="GeneID" id="24096046"/>
<dbReference type="Gene3D" id="3.20.170.20">
    <property type="entry name" value="Protein of unknown function DUF952"/>
    <property type="match status" value="1"/>
</dbReference>
<evidence type="ECO:0008006" key="3">
    <source>
        <dbReference type="Google" id="ProtNLM"/>
    </source>
</evidence>
<reference evidence="1 2" key="1">
    <citation type="journal article" date="2012" name="Appl. Environ. Microbiol.">
        <title>Short-read sequencing for genomic analysis of the brown rot fungus Fibroporia radiculosa.</title>
        <authorList>
            <person name="Tang J.D."/>
            <person name="Perkins A.D."/>
            <person name="Sonstegard T.S."/>
            <person name="Schroeder S.G."/>
            <person name="Burgess S.C."/>
            <person name="Diehl S.V."/>
        </authorList>
    </citation>
    <scope>NUCLEOTIDE SEQUENCE [LARGE SCALE GENOMIC DNA]</scope>
    <source>
        <strain evidence="1 2">TFFH 294</strain>
    </source>
</reference>
<dbReference type="OrthoDB" id="3335358at2759"/>
<sequence length="138" mass="15511">MATPDSAKPTYIYKLIPSDAAPPDPLPSALPVSELDRSSGFIHLSTAKQVPNTLKRFFTNESRVYILRIPYDPIESNIKWEDPRGEAAGPRGGEGMFPHLYNDFKVGNEEVESVGVWDRKDGQSWDEALESANEWLLY</sequence>
<dbReference type="Proteomes" id="UP000006352">
    <property type="component" value="Unassembled WGS sequence"/>
</dbReference>
<dbReference type="InterPro" id="IPR009297">
    <property type="entry name" value="DUF952"/>
</dbReference>
<gene>
    <name evidence="1" type="ORF">FIBRA_03183</name>
</gene>
<evidence type="ECO:0000313" key="2">
    <source>
        <dbReference type="Proteomes" id="UP000006352"/>
    </source>
</evidence>
<name>J4GNC2_9APHY</name>
<dbReference type="STRING" id="599839.J4GNC2"/>
<dbReference type="AlphaFoldDB" id="J4GNC2"/>